<proteinExistence type="predicted"/>
<evidence type="ECO:0000313" key="1">
    <source>
        <dbReference type="EMBL" id="KFI48623.1"/>
    </source>
</evidence>
<sequence length="81" mass="8991">MATAGGLDNCAILLPSRNITESITVSTMWNGGKESIRPRTPLLHMRAGSYGVEFTRSAIPNVTGMFPTRNQRMNGRKRREI</sequence>
<reference evidence="1 2" key="1">
    <citation type="submission" date="2014-03" db="EMBL/GenBank/DDBJ databases">
        <title>Genomics of Bifidobacteria.</title>
        <authorList>
            <person name="Ventura M."/>
            <person name="Milani C."/>
            <person name="Lugli G.A."/>
        </authorList>
    </citation>
    <scope>NUCLEOTIDE SEQUENCE [LARGE SCALE GENOMIC DNA]</scope>
    <source>
        <strain evidence="1 2">LMG 10736</strain>
    </source>
</reference>
<comment type="caution">
    <text evidence="1">The sequence shown here is derived from an EMBL/GenBank/DDBJ whole genome shotgun (WGS) entry which is preliminary data.</text>
</comment>
<protein>
    <submittedName>
        <fullName evidence="1">Uncharacterized protein</fullName>
    </submittedName>
</protein>
<evidence type="ECO:0000313" key="2">
    <source>
        <dbReference type="Proteomes" id="UP000029093"/>
    </source>
</evidence>
<gene>
    <name evidence="1" type="ORF">BBOU_0753</name>
</gene>
<accession>A0A086ZQ23</accession>
<name>A0A086ZQ23_9BIFI</name>
<dbReference type="EMBL" id="JGYQ01000007">
    <property type="protein sequence ID" value="KFI48623.1"/>
    <property type="molecule type" value="Genomic_DNA"/>
</dbReference>
<dbReference type="AlphaFoldDB" id="A0A086ZQ23"/>
<organism evidence="1 2">
    <name type="scientific">Bifidobacterium boum</name>
    <dbReference type="NCBI Taxonomy" id="78343"/>
    <lineage>
        <taxon>Bacteria</taxon>
        <taxon>Bacillati</taxon>
        <taxon>Actinomycetota</taxon>
        <taxon>Actinomycetes</taxon>
        <taxon>Bifidobacteriales</taxon>
        <taxon>Bifidobacteriaceae</taxon>
        <taxon>Bifidobacterium</taxon>
    </lineage>
</organism>
<dbReference type="Proteomes" id="UP000029093">
    <property type="component" value="Unassembled WGS sequence"/>
</dbReference>
<keyword evidence="2" id="KW-1185">Reference proteome</keyword>